<dbReference type="GO" id="GO:0005737">
    <property type="term" value="C:cytoplasm"/>
    <property type="evidence" value="ECO:0007669"/>
    <property type="project" value="TreeGrafter"/>
</dbReference>
<reference evidence="2" key="2">
    <citation type="submission" date="2010-07" db="EMBL/GenBank/DDBJ databases">
        <authorList>
            <consortium name="The Broad Institute Genome Sequencing Platform"/>
            <consortium name="Broad Institute Genome Sequencing Center for Infectious Disease"/>
            <person name="Ma L.-J."/>
            <person name="Dead R."/>
            <person name="Young S."/>
            <person name="Zeng Q."/>
            <person name="Koehrsen M."/>
            <person name="Alvarado L."/>
            <person name="Berlin A."/>
            <person name="Chapman S.B."/>
            <person name="Chen Z."/>
            <person name="Freedman E."/>
            <person name="Gellesch M."/>
            <person name="Goldberg J."/>
            <person name="Griggs A."/>
            <person name="Gujja S."/>
            <person name="Heilman E.R."/>
            <person name="Heiman D."/>
            <person name="Hepburn T."/>
            <person name="Howarth C."/>
            <person name="Jen D."/>
            <person name="Larson L."/>
            <person name="Mehta T."/>
            <person name="Neiman D."/>
            <person name="Pearson M."/>
            <person name="Roberts A."/>
            <person name="Saif S."/>
            <person name="Shea T."/>
            <person name="Shenoy N."/>
            <person name="Sisk P."/>
            <person name="Stolte C."/>
            <person name="Sykes S."/>
            <person name="Walk T."/>
            <person name="White J."/>
            <person name="Yandava C."/>
            <person name="Haas B."/>
            <person name="Nusbaum C."/>
            <person name="Birren B."/>
        </authorList>
    </citation>
    <scope>NUCLEOTIDE SEQUENCE</scope>
    <source>
        <strain evidence="2">R3-111a-1</strain>
    </source>
</reference>
<name>J3NLV8_GAET3</name>
<dbReference type="Proteomes" id="UP000006039">
    <property type="component" value="Unassembled WGS sequence"/>
</dbReference>
<dbReference type="GO" id="GO:0051726">
    <property type="term" value="P:regulation of cell cycle"/>
    <property type="evidence" value="ECO:0007669"/>
    <property type="project" value="TreeGrafter"/>
</dbReference>
<dbReference type="SMART" id="SM00238">
    <property type="entry name" value="BIR"/>
    <property type="match status" value="1"/>
</dbReference>
<dbReference type="EnsemblFungi" id="EJT82284">
    <property type="protein sequence ID" value="EJT82284"/>
    <property type="gene ID" value="GGTG_02258"/>
</dbReference>
<dbReference type="HOGENOM" id="CLU_1199876_0_0_1"/>
<organism evidence="2">
    <name type="scientific">Gaeumannomyces tritici (strain R3-111a-1)</name>
    <name type="common">Wheat and barley take-all root rot fungus</name>
    <name type="synonym">Gaeumannomyces graminis var. tritici</name>
    <dbReference type="NCBI Taxonomy" id="644352"/>
    <lineage>
        <taxon>Eukaryota</taxon>
        <taxon>Fungi</taxon>
        <taxon>Dikarya</taxon>
        <taxon>Ascomycota</taxon>
        <taxon>Pezizomycotina</taxon>
        <taxon>Sordariomycetes</taxon>
        <taxon>Sordariomycetidae</taxon>
        <taxon>Magnaporthales</taxon>
        <taxon>Magnaporthaceae</taxon>
        <taxon>Gaeumannomyces</taxon>
    </lineage>
</organism>
<reference evidence="4" key="1">
    <citation type="submission" date="2010-07" db="EMBL/GenBank/DDBJ databases">
        <title>The genome sequence of Gaeumannomyces graminis var. tritici strain R3-111a-1.</title>
        <authorList>
            <consortium name="The Broad Institute Genome Sequencing Platform"/>
            <person name="Ma L.-J."/>
            <person name="Dead R."/>
            <person name="Young S."/>
            <person name="Zeng Q."/>
            <person name="Koehrsen M."/>
            <person name="Alvarado L."/>
            <person name="Berlin A."/>
            <person name="Chapman S.B."/>
            <person name="Chen Z."/>
            <person name="Freedman E."/>
            <person name="Gellesch M."/>
            <person name="Goldberg J."/>
            <person name="Griggs A."/>
            <person name="Gujja S."/>
            <person name="Heilman E.R."/>
            <person name="Heiman D."/>
            <person name="Hepburn T."/>
            <person name="Howarth C."/>
            <person name="Jen D."/>
            <person name="Larson L."/>
            <person name="Mehta T."/>
            <person name="Neiman D."/>
            <person name="Pearson M."/>
            <person name="Roberts A."/>
            <person name="Saif S."/>
            <person name="Shea T."/>
            <person name="Shenoy N."/>
            <person name="Sisk P."/>
            <person name="Stolte C."/>
            <person name="Sykes S."/>
            <person name="Walk T."/>
            <person name="White J."/>
            <person name="Yandava C."/>
            <person name="Haas B."/>
            <person name="Nusbaum C."/>
            <person name="Birren B."/>
        </authorList>
    </citation>
    <scope>NUCLEOTIDE SEQUENCE [LARGE SCALE GENOMIC DNA]</scope>
    <source>
        <strain evidence="4">R3-111a-1</strain>
    </source>
</reference>
<dbReference type="OrthoDB" id="2196114at2759"/>
<evidence type="ECO:0000313" key="3">
    <source>
        <dbReference type="EnsemblFungi" id="EJT82284"/>
    </source>
</evidence>
<reference evidence="2" key="3">
    <citation type="submission" date="2010-09" db="EMBL/GenBank/DDBJ databases">
        <title>Annotation of Gaeumannomyces graminis var. tritici R3-111a-1.</title>
        <authorList>
            <consortium name="The Broad Institute Genome Sequencing Platform"/>
            <person name="Ma L.-J."/>
            <person name="Dead R."/>
            <person name="Young S.K."/>
            <person name="Zeng Q."/>
            <person name="Gargeya S."/>
            <person name="Fitzgerald M."/>
            <person name="Haas B."/>
            <person name="Abouelleil A."/>
            <person name="Alvarado L."/>
            <person name="Arachchi H.M."/>
            <person name="Berlin A."/>
            <person name="Brown A."/>
            <person name="Chapman S.B."/>
            <person name="Chen Z."/>
            <person name="Dunbar C."/>
            <person name="Freedman E."/>
            <person name="Gearin G."/>
            <person name="Gellesch M."/>
            <person name="Goldberg J."/>
            <person name="Griggs A."/>
            <person name="Gujja S."/>
            <person name="Heiman D."/>
            <person name="Howarth C."/>
            <person name="Larson L."/>
            <person name="Lui A."/>
            <person name="MacDonald P.J.P."/>
            <person name="Mehta T."/>
            <person name="Montmayeur A."/>
            <person name="Murphy C."/>
            <person name="Neiman D."/>
            <person name="Pearson M."/>
            <person name="Priest M."/>
            <person name="Roberts A."/>
            <person name="Saif S."/>
            <person name="Shea T."/>
            <person name="Shenoy N."/>
            <person name="Sisk P."/>
            <person name="Stolte C."/>
            <person name="Sykes S."/>
            <person name="Yandava C."/>
            <person name="Wortman J."/>
            <person name="Nusbaum C."/>
            <person name="Birren B."/>
        </authorList>
    </citation>
    <scope>NUCLEOTIDE SEQUENCE</scope>
    <source>
        <strain evidence="2">R3-111a-1</strain>
    </source>
</reference>
<dbReference type="PANTHER" id="PTHR10044">
    <property type="entry name" value="INHIBITOR OF APOPTOSIS"/>
    <property type="match status" value="1"/>
</dbReference>
<reference evidence="3" key="5">
    <citation type="submission" date="2018-04" db="UniProtKB">
        <authorList>
            <consortium name="EnsemblFungi"/>
        </authorList>
    </citation>
    <scope>IDENTIFICATION</scope>
    <source>
        <strain evidence="3">R3-111a-1</strain>
    </source>
</reference>
<dbReference type="eggNOG" id="KOG1101">
    <property type="taxonomic scope" value="Eukaryota"/>
</dbReference>
<dbReference type="PANTHER" id="PTHR10044:SF139">
    <property type="entry name" value="DEATH-ASSOCIATED INHIBITOR OF APOPTOSIS 2"/>
    <property type="match status" value="1"/>
</dbReference>
<dbReference type="Gene3D" id="1.10.1170.10">
    <property type="entry name" value="Inhibitor Of Apoptosis Protein (2mihbC-IAP-1), Chain A"/>
    <property type="match status" value="1"/>
</dbReference>
<dbReference type="GeneID" id="20342716"/>
<protein>
    <submittedName>
        <fullName evidence="2 3">Uncharacterized protein</fullName>
    </submittedName>
</protein>
<feature type="region of interest" description="Disordered" evidence="1">
    <location>
        <begin position="86"/>
        <end position="122"/>
    </location>
</feature>
<accession>J3NLV8</accession>
<evidence type="ECO:0000256" key="1">
    <source>
        <dbReference type="SAM" id="MobiDB-lite"/>
    </source>
</evidence>
<keyword evidence="4" id="KW-1185">Reference proteome</keyword>
<evidence type="ECO:0000313" key="2">
    <source>
        <dbReference type="EMBL" id="EJT82284.1"/>
    </source>
</evidence>
<feature type="compositionally biased region" description="Basic and acidic residues" evidence="1">
    <location>
        <begin position="1"/>
        <end position="11"/>
    </location>
</feature>
<dbReference type="CDD" id="cd00022">
    <property type="entry name" value="BIR"/>
    <property type="match status" value="1"/>
</dbReference>
<dbReference type="InterPro" id="IPR001370">
    <property type="entry name" value="BIR_rpt"/>
</dbReference>
<dbReference type="STRING" id="644352.J3NLV8"/>
<dbReference type="InterPro" id="IPR050784">
    <property type="entry name" value="IAP"/>
</dbReference>
<dbReference type="EMBL" id="GL385395">
    <property type="protein sequence ID" value="EJT82284.1"/>
    <property type="molecule type" value="Genomic_DNA"/>
</dbReference>
<reference evidence="3" key="4">
    <citation type="journal article" date="2015" name="G3 (Bethesda)">
        <title>Genome sequences of three phytopathogenic species of the Magnaporthaceae family of fungi.</title>
        <authorList>
            <person name="Okagaki L.H."/>
            <person name="Nunes C.C."/>
            <person name="Sailsbery J."/>
            <person name="Clay B."/>
            <person name="Brown D."/>
            <person name="John T."/>
            <person name="Oh Y."/>
            <person name="Young N."/>
            <person name="Fitzgerald M."/>
            <person name="Haas B.J."/>
            <person name="Zeng Q."/>
            <person name="Young S."/>
            <person name="Adiconis X."/>
            <person name="Fan L."/>
            <person name="Levin J.Z."/>
            <person name="Mitchell T.K."/>
            <person name="Okubara P.A."/>
            <person name="Farman M.L."/>
            <person name="Kohn L.M."/>
            <person name="Birren B."/>
            <person name="Ma L.-J."/>
            <person name="Dean R.A."/>
        </authorList>
    </citation>
    <scope>NUCLEOTIDE SEQUENCE</scope>
    <source>
        <strain evidence="3">R3-111a-1</strain>
    </source>
</reference>
<feature type="compositionally biased region" description="Polar residues" evidence="1">
    <location>
        <begin position="222"/>
        <end position="231"/>
    </location>
</feature>
<dbReference type="SUPFAM" id="SSF57924">
    <property type="entry name" value="Inhibitor of apoptosis (IAP) repeat"/>
    <property type="match status" value="2"/>
</dbReference>
<evidence type="ECO:0000313" key="4">
    <source>
        <dbReference type="Proteomes" id="UP000006039"/>
    </source>
</evidence>
<proteinExistence type="predicted"/>
<dbReference type="Pfam" id="PF00653">
    <property type="entry name" value="BIR"/>
    <property type="match status" value="1"/>
</dbReference>
<gene>
    <name evidence="3" type="primary">20342716</name>
    <name evidence="2" type="ORF">GGTG_02258</name>
</gene>
<dbReference type="AlphaFoldDB" id="J3NLV8"/>
<dbReference type="RefSeq" id="XP_009218293.1">
    <property type="nucleotide sequence ID" value="XM_009220029.1"/>
</dbReference>
<dbReference type="VEuPathDB" id="FungiDB:GGTG_02258"/>
<dbReference type="GO" id="GO:0005634">
    <property type="term" value="C:nucleus"/>
    <property type="evidence" value="ECO:0007669"/>
    <property type="project" value="TreeGrafter"/>
</dbReference>
<dbReference type="PROSITE" id="PS50143">
    <property type="entry name" value="BIR_REPEAT_2"/>
    <property type="match status" value="1"/>
</dbReference>
<sequence length="231" mass="24618">MLPKREGEGAGHSEIVTMLPPRSAPAAQQKVMLSIGDYNAPHARLASFRKNPHPWPHARPAPEDLAAAGFFYDPYGIVTGLPPGMGHLSPPMSPPTGEEEEGGDTVGGEDHPPHPMDGTTCPSCELSVDGWEPDDDPFEEHTARSPRCRMAVALKRRRSEARAAPAADAVPIENHKKRRALAAVSGKAGRPSPETPAAVDGDFPRRQTGIAQMDKAGDGTPISRTISVHLT</sequence>
<feature type="region of interest" description="Disordered" evidence="1">
    <location>
        <begin position="182"/>
        <end position="231"/>
    </location>
</feature>
<feature type="region of interest" description="Disordered" evidence="1">
    <location>
        <begin position="1"/>
        <end position="28"/>
    </location>
</feature>